<dbReference type="Proteomes" id="UP000325313">
    <property type="component" value="Unassembled WGS sequence"/>
</dbReference>
<dbReference type="OrthoDB" id="10500437at2759"/>
<evidence type="ECO:0000313" key="3">
    <source>
        <dbReference type="EMBL" id="KAA1090006.1"/>
    </source>
</evidence>
<evidence type="ECO:0000313" key="2">
    <source>
        <dbReference type="EMBL" id="KAA1070390.1"/>
    </source>
</evidence>
<keyword evidence="4" id="KW-1185">Reference proteome</keyword>
<evidence type="ECO:0000256" key="1">
    <source>
        <dbReference type="SAM" id="SignalP"/>
    </source>
</evidence>
<sequence length="173" mass="20057">MKMRVPHKFHVAVLLAVYCSNEVQGAFLRYPWKSASGEMRQPLIEKKPEEGTITVTEILESQDLSFTPEEKQNVMKELAMMAQLENSGVKIDSKLLEARQSKVNKQESMQEDWKSLRDKIMIYLESPDYPLWLKGQLEYPIDNDLFTKVVKLNDLQRNIAKEGKNHMNQGEIT</sequence>
<gene>
    <name evidence="2" type="ORF">PGT21_010744</name>
    <name evidence="3" type="ORF">PGTUg99_033546</name>
</gene>
<comment type="caution">
    <text evidence="3">The sequence shown here is derived from an EMBL/GenBank/DDBJ whole genome shotgun (WGS) entry which is preliminary data.</text>
</comment>
<protein>
    <submittedName>
        <fullName evidence="3">Uncharacterized protein</fullName>
    </submittedName>
</protein>
<accession>A0A5B0NN71</accession>
<feature type="signal peptide" evidence="1">
    <location>
        <begin position="1"/>
        <end position="25"/>
    </location>
</feature>
<dbReference type="AlphaFoldDB" id="A0A5B0NN71"/>
<name>A0A5B0NN71_PUCGR</name>
<dbReference type="EMBL" id="VDEP01000404">
    <property type="protein sequence ID" value="KAA1090006.1"/>
    <property type="molecule type" value="Genomic_DNA"/>
</dbReference>
<evidence type="ECO:0000313" key="5">
    <source>
        <dbReference type="Proteomes" id="UP000325313"/>
    </source>
</evidence>
<dbReference type="Proteomes" id="UP000324748">
    <property type="component" value="Unassembled WGS sequence"/>
</dbReference>
<keyword evidence="1" id="KW-0732">Signal</keyword>
<feature type="chain" id="PRO_5036137526" evidence="1">
    <location>
        <begin position="26"/>
        <end position="173"/>
    </location>
</feature>
<organism evidence="3 5">
    <name type="scientific">Puccinia graminis f. sp. tritici</name>
    <dbReference type="NCBI Taxonomy" id="56615"/>
    <lineage>
        <taxon>Eukaryota</taxon>
        <taxon>Fungi</taxon>
        <taxon>Dikarya</taxon>
        <taxon>Basidiomycota</taxon>
        <taxon>Pucciniomycotina</taxon>
        <taxon>Pucciniomycetes</taxon>
        <taxon>Pucciniales</taxon>
        <taxon>Pucciniaceae</taxon>
        <taxon>Puccinia</taxon>
    </lineage>
</organism>
<reference evidence="4 5" key="1">
    <citation type="submission" date="2019-05" db="EMBL/GenBank/DDBJ databases">
        <title>Emergence of the Ug99 lineage of the wheat stem rust pathogen through somatic hybridization.</title>
        <authorList>
            <person name="Li F."/>
            <person name="Upadhyaya N.M."/>
            <person name="Sperschneider J."/>
            <person name="Matny O."/>
            <person name="Nguyen-Phuc H."/>
            <person name="Mago R."/>
            <person name="Raley C."/>
            <person name="Miller M.E."/>
            <person name="Silverstein K.A.T."/>
            <person name="Henningsen E."/>
            <person name="Hirsch C.D."/>
            <person name="Visser B."/>
            <person name="Pretorius Z.A."/>
            <person name="Steffenson B.J."/>
            <person name="Schwessinger B."/>
            <person name="Dodds P.N."/>
            <person name="Figueroa M."/>
        </authorList>
    </citation>
    <scope>NUCLEOTIDE SEQUENCE [LARGE SCALE GENOMIC DNA]</scope>
    <source>
        <strain evidence="2">21-0</strain>
        <strain evidence="3 5">Ug99</strain>
    </source>
</reference>
<evidence type="ECO:0000313" key="4">
    <source>
        <dbReference type="Proteomes" id="UP000324748"/>
    </source>
</evidence>
<proteinExistence type="predicted"/>
<dbReference type="EMBL" id="VSWC01000171">
    <property type="protein sequence ID" value="KAA1070390.1"/>
    <property type="molecule type" value="Genomic_DNA"/>
</dbReference>